<name>A0A942TLZ4_9BACI</name>
<organism evidence="1 2">
    <name type="scientific">Lederbergia citrisecunda</name>
    <dbReference type="NCBI Taxonomy" id="2833583"/>
    <lineage>
        <taxon>Bacteria</taxon>
        <taxon>Bacillati</taxon>
        <taxon>Bacillota</taxon>
        <taxon>Bacilli</taxon>
        <taxon>Bacillales</taxon>
        <taxon>Bacillaceae</taxon>
        <taxon>Lederbergia</taxon>
    </lineage>
</organism>
<dbReference type="Proteomes" id="UP000682713">
    <property type="component" value="Unassembled WGS sequence"/>
</dbReference>
<evidence type="ECO:0000313" key="1">
    <source>
        <dbReference type="EMBL" id="MBS4198654.1"/>
    </source>
</evidence>
<dbReference type="EMBL" id="JAGYPJ010000001">
    <property type="protein sequence ID" value="MBS4198654.1"/>
    <property type="molecule type" value="Genomic_DNA"/>
</dbReference>
<gene>
    <name evidence="1" type="ORF">KHA93_03190</name>
</gene>
<evidence type="ECO:0000313" key="2">
    <source>
        <dbReference type="Proteomes" id="UP000682713"/>
    </source>
</evidence>
<reference evidence="1 2" key="1">
    <citation type="submission" date="2021-05" db="EMBL/GenBank/DDBJ databases">
        <title>Novel Bacillus species.</title>
        <authorList>
            <person name="Liu G."/>
        </authorList>
    </citation>
    <scope>NUCLEOTIDE SEQUENCE [LARGE SCALE GENOMIC DNA]</scope>
    <source>
        <strain evidence="1 2">FJAT-49732</strain>
    </source>
</reference>
<dbReference type="RefSeq" id="WP_213109393.1">
    <property type="nucleotide sequence ID" value="NZ_JAGYPJ010000001.1"/>
</dbReference>
<proteinExistence type="predicted"/>
<dbReference type="Pfam" id="PF10970">
    <property type="entry name" value="GerPE"/>
    <property type="match status" value="1"/>
</dbReference>
<dbReference type="AlphaFoldDB" id="A0A942TLZ4"/>
<protein>
    <submittedName>
        <fullName evidence="1">Spore germination protein GerPE</fullName>
    </submittedName>
</protein>
<keyword evidence="2" id="KW-1185">Reference proteome</keyword>
<sequence>MWGRNSVVQHILVYSILSNGVLEIGDTVQLRPFSQALAVQRQQEIYFGKEANYHPRIFSEPIPIPTFLIPPPYIRKYHEKPNISVGRIWIKGISASGVVHIGNTENVHAESRIDHIRQLSGQAIRPRTKVEVRRD</sequence>
<dbReference type="InterPro" id="IPR024496">
    <property type="entry name" value="Spore_germ_GerPE"/>
</dbReference>
<comment type="caution">
    <text evidence="1">The sequence shown here is derived from an EMBL/GenBank/DDBJ whole genome shotgun (WGS) entry which is preliminary data.</text>
</comment>
<accession>A0A942TLZ4</accession>